<feature type="domain" description="DUF4484" evidence="2">
    <location>
        <begin position="409"/>
        <end position="608"/>
    </location>
</feature>
<name>A0A443HVV5_BYSSP</name>
<keyword evidence="4" id="KW-1185">Reference proteome</keyword>
<dbReference type="Pfam" id="PF14831">
    <property type="entry name" value="DUF4484"/>
    <property type="match status" value="1"/>
</dbReference>
<feature type="region of interest" description="Disordered" evidence="1">
    <location>
        <begin position="154"/>
        <end position="185"/>
    </location>
</feature>
<evidence type="ECO:0000313" key="4">
    <source>
        <dbReference type="Proteomes" id="UP000283841"/>
    </source>
</evidence>
<dbReference type="InterPro" id="IPR028115">
    <property type="entry name" value="DUF4484"/>
</dbReference>
<dbReference type="AlphaFoldDB" id="A0A443HVV5"/>
<dbReference type="STRING" id="264951.A0A443HVV5"/>
<comment type="caution">
    <text evidence="3">The sequence shown here is derived from an EMBL/GenBank/DDBJ whole genome shotgun (WGS) entry which is preliminary data.</text>
</comment>
<evidence type="ECO:0000313" key="3">
    <source>
        <dbReference type="EMBL" id="RWQ95969.1"/>
    </source>
</evidence>
<accession>A0A443HVV5</accession>
<reference evidence="3 4" key="1">
    <citation type="journal article" date="2018" name="Front. Microbiol.">
        <title>Genomic and genetic insights into a cosmopolitan fungus, Paecilomyces variotii (Eurotiales).</title>
        <authorList>
            <person name="Urquhart A.S."/>
            <person name="Mondo S.J."/>
            <person name="Makela M.R."/>
            <person name="Hane J.K."/>
            <person name="Wiebenga A."/>
            <person name="He G."/>
            <person name="Mihaltcheva S."/>
            <person name="Pangilinan J."/>
            <person name="Lipzen A."/>
            <person name="Barry K."/>
            <person name="de Vries R.P."/>
            <person name="Grigoriev I.V."/>
            <person name="Idnurm A."/>
        </authorList>
    </citation>
    <scope>NUCLEOTIDE SEQUENCE [LARGE SCALE GENOMIC DNA]</scope>
    <source>
        <strain evidence="3 4">CBS 101075</strain>
    </source>
</reference>
<sequence length="609" mass="68116">MPSEQGRKKSLRLDLTQATALEAPPSIAALFLIRFDIKTGYVISWKRSLPDVELEGVVEYRSLPSGLHNVTEDLVYFIHDKYAGVSAFVNKPAAEAERNALMFAVGVLVPLSNGRLGKSWRHAAGLKELAQKLDNETWDPQPLLEYWENHQVGGSDSPTLVETSLESPTTLKPRTRPDASETQRWSRALSDTVTYEASRTALTPFHPAASLPEFIRFFGPLVFPLYRAALLRKRILFVTEAPVHIPCNYVYDLSLLSSLPQSLLPLLPSEGLPPLRPRPLFNIGVHDIPYLSSLKPATGSGEHHSWIACTTDNVLTMKSELHDVLVTFPPPYSKDAAQKVYPKISIKDANSVNQKSPQQITIKATQRDVRRYLNLRDGLRHLDREAVSQSPNADDDSDASSTFSSSSIVEPLSWPRLAYTSFIWWASAGEKREGLTEEEEEQVEQDTSLLASVDSLSNSAAGSLHRRNIQLDQLGNQPQEVALVAYFRRLTSLIFTTLSDAVARQDADDEAETSYRDEPGEDDDETVSVNRHSTDDDQTALLSESRRRRANGDDDLEPVTITTEDMAHMGLDVWSETDRIFVDQLLRLWWGRKARVDGTRITCCGVRIL</sequence>
<dbReference type="GeneID" id="39595620"/>
<dbReference type="VEuPathDB" id="FungiDB:C8Q69DRAFT_226464"/>
<dbReference type="GO" id="GO:0005811">
    <property type="term" value="C:lipid droplet"/>
    <property type="evidence" value="ECO:0007669"/>
    <property type="project" value="TreeGrafter"/>
</dbReference>
<dbReference type="PANTHER" id="PTHR28153">
    <property type="entry name" value="PROTEIN, PUTATIVE-RELATED"/>
    <property type="match status" value="1"/>
</dbReference>
<dbReference type="Pfam" id="PF09804">
    <property type="entry name" value="DENND11"/>
    <property type="match status" value="1"/>
</dbReference>
<feature type="region of interest" description="Disordered" evidence="1">
    <location>
        <begin position="506"/>
        <end position="557"/>
    </location>
</feature>
<dbReference type="PANTHER" id="PTHR28153:SF1">
    <property type="entry name" value="DUF4484 DOMAIN-CONTAINING PROTEIN"/>
    <property type="match status" value="1"/>
</dbReference>
<feature type="compositionally biased region" description="Polar residues" evidence="1">
    <location>
        <begin position="154"/>
        <end position="172"/>
    </location>
</feature>
<feature type="region of interest" description="Disordered" evidence="1">
    <location>
        <begin position="383"/>
        <end position="404"/>
    </location>
</feature>
<dbReference type="InterPro" id="IPR053056">
    <property type="entry name" value="Lipid_Metab_Assoc_Protein"/>
</dbReference>
<evidence type="ECO:0000259" key="2">
    <source>
        <dbReference type="Pfam" id="PF14831"/>
    </source>
</evidence>
<evidence type="ECO:0000256" key="1">
    <source>
        <dbReference type="SAM" id="MobiDB-lite"/>
    </source>
</evidence>
<dbReference type="InterPro" id="IPR018626">
    <property type="entry name" value="LCHN/Anr2"/>
</dbReference>
<proteinExistence type="predicted"/>
<protein>
    <recommendedName>
        <fullName evidence="2">DUF4484 domain-containing protein</fullName>
    </recommendedName>
</protein>
<dbReference type="EMBL" id="RCNU01000004">
    <property type="protein sequence ID" value="RWQ95969.1"/>
    <property type="molecule type" value="Genomic_DNA"/>
</dbReference>
<gene>
    <name evidence="3" type="ORF">C8Q69DRAFT_226464</name>
</gene>
<organism evidence="3 4">
    <name type="scientific">Byssochlamys spectabilis</name>
    <name type="common">Paecilomyces variotii</name>
    <dbReference type="NCBI Taxonomy" id="264951"/>
    <lineage>
        <taxon>Eukaryota</taxon>
        <taxon>Fungi</taxon>
        <taxon>Dikarya</taxon>
        <taxon>Ascomycota</taxon>
        <taxon>Pezizomycotina</taxon>
        <taxon>Eurotiomycetes</taxon>
        <taxon>Eurotiomycetidae</taxon>
        <taxon>Eurotiales</taxon>
        <taxon>Thermoascaceae</taxon>
        <taxon>Paecilomyces</taxon>
    </lineage>
</organism>
<dbReference type="Proteomes" id="UP000283841">
    <property type="component" value="Unassembled WGS sequence"/>
</dbReference>
<dbReference type="RefSeq" id="XP_028485614.1">
    <property type="nucleotide sequence ID" value="XM_028626343.1"/>
</dbReference>